<evidence type="ECO:0000256" key="2">
    <source>
        <dbReference type="ARBA" id="ARBA00008974"/>
    </source>
</evidence>
<comment type="similarity">
    <text evidence="2">Belongs to the purine-cytosine permease (2.A.39) family.</text>
</comment>
<comment type="caution">
    <text evidence="7">The sequence shown here is derived from an EMBL/GenBank/DDBJ whole genome shotgun (WGS) entry which is preliminary data.</text>
</comment>
<evidence type="ECO:0000256" key="6">
    <source>
        <dbReference type="SAM" id="Phobius"/>
    </source>
</evidence>
<accession>A0A162MGT3</accession>
<evidence type="ECO:0000313" key="7">
    <source>
        <dbReference type="EMBL" id="OAA55850.1"/>
    </source>
</evidence>
<feature type="transmembrane region" description="Helical" evidence="6">
    <location>
        <begin position="113"/>
        <end position="132"/>
    </location>
</feature>
<dbReference type="Proteomes" id="UP000076874">
    <property type="component" value="Unassembled WGS sequence"/>
</dbReference>
<dbReference type="PANTHER" id="PTHR30618:SF15">
    <property type="entry name" value="NICOTINAMIDE RIBOSIDE TRANSPORTER 1-RELATED"/>
    <property type="match status" value="1"/>
</dbReference>
<dbReference type="InterPro" id="IPR001248">
    <property type="entry name" value="Pur-cyt_permease"/>
</dbReference>
<name>A0A162MGT3_9HYPO</name>
<feature type="transmembrane region" description="Helical" evidence="6">
    <location>
        <begin position="168"/>
        <end position="189"/>
    </location>
</feature>
<comment type="subcellular location">
    <subcellularLocation>
        <location evidence="1">Membrane</location>
        <topology evidence="1">Multi-pass membrane protein</topology>
    </subcellularLocation>
</comment>
<feature type="transmembrane region" description="Helical" evidence="6">
    <location>
        <begin position="478"/>
        <end position="501"/>
    </location>
</feature>
<dbReference type="OrthoDB" id="2018619at2759"/>
<keyword evidence="5 6" id="KW-0472">Membrane</keyword>
<dbReference type="EMBL" id="AZHD01000018">
    <property type="protein sequence ID" value="OAA55850.1"/>
    <property type="molecule type" value="Genomic_DNA"/>
</dbReference>
<dbReference type="InterPro" id="IPR045225">
    <property type="entry name" value="Uracil/uridine/allantoin_perm"/>
</dbReference>
<gene>
    <name evidence="7" type="ORF">SPI_08057</name>
</gene>
<sequence length="550" mass="60914">MAKVFRSLVDFVTIKDTDDGRPVDRWKSPDILPVLPKNRRFDSKDYISYWVAGAVCASFWSMGGTAIANGLTAAESVVAMIIGAVVCSIVAQTCGEPGIKYHLGFPMMSRATFGMYGSYFVVVIKCFTNFLYCGIQSYWGGLSVHVILAAIFPSYHHMKNTLPESANITTADLIGTVIYMVVFYGVLYIPAYKMNTFFRVSFVAVLITIVSMFIWAMSANHGVRNVVAPGTHLTKAETFFFMVQAVCTLCGSFTGASIRHSDWSRYARDRKAPLIGIWVICPLALTVTAMFGVFVTSACLQMYGEAIWQPVSLLLYIQQHNYSAAARAGTFFGGVGWFLSQLAVNVSLNSVAAGMDLTSVLPKYLNARRGGFLLATVGFVVCPWNYVNSASTFTTVLSAFGLFISPLIGMYIADFWVVRRCNWNVPHLYIGDKTSCYWYKGGYNLLAFGVWGFMIWPSLPGFAMAISGKDLGLPWKRIFQITFFVGMIGGFVFFSILSLLFMPKDARVNVDYDWSQESNLILEAESVTDEEKVQHLSVPADSKNDVKTPL</sequence>
<dbReference type="GO" id="GO:0005886">
    <property type="term" value="C:plasma membrane"/>
    <property type="evidence" value="ECO:0007669"/>
    <property type="project" value="TreeGrafter"/>
</dbReference>
<evidence type="ECO:0000256" key="5">
    <source>
        <dbReference type="ARBA" id="ARBA00023136"/>
    </source>
</evidence>
<evidence type="ECO:0000256" key="1">
    <source>
        <dbReference type="ARBA" id="ARBA00004141"/>
    </source>
</evidence>
<evidence type="ECO:0000313" key="8">
    <source>
        <dbReference type="Proteomes" id="UP000076874"/>
    </source>
</evidence>
<evidence type="ECO:0000256" key="3">
    <source>
        <dbReference type="ARBA" id="ARBA00022692"/>
    </source>
</evidence>
<feature type="transmembrane region" description="Helical" evidence="6">
    <location>
        <begin position="393"/>
        <end position="413"/>
    </location>
</feature>
<evidence type="ECO:0000256" key="4">
    <source>
        <dbReference type="ARBA" id="ARBA00022989"/>
    </source>
</evidence>
<protein>
    <submittedName>
        <fullName evidence="7">Uracil permease</fullName>
    </submittedName>
</protein>
<keyword evidence="3 6" id="KW-0812">Transmembrane</keyword>
<feature type="transmembrane region" description="Helical" evidence="6">
    <location>
        <begin position="277"/>
        <end position="304"/>
    </location>
</feature>
<dbReference type="PANTHER" id="PTHR30618">
    <property type="entry name" value="NCS1 FAMILY PURINE/PYRIMIDINE TRANSPORTER"/>
    <property type="match status" value="1"/>
</dbReference>
<organism evidence="7 8">
    <name type="scientific">Niveomyces insectorum RCEF 264</name>
    <dbReference type="NCBI Taxonomy" id="1081102"/>
    <lineage>
        <taxon>Eukaryota</taxon>
        <taxon>Fungi</taxon>
        <taxon>Dikarya</taxon>
        <taxon>Ascomycota</taxon>
        <taxon>Pezizomycotina</taxon>
        <taxon>Sordariomycetes</taxon>
        <taxon>Hypocreomycetidae</taxon>
        <taxon>Hypocreales</taxon>
        <taxon>Cordycipitaceae</taxon>
        <taxon>Niveomyces</taxon>
    </lineage>
</organism>
<feature type="transmembrane region" description="Helical" evidence="6">
    <location>
        <begin position="443"/>
        <end position="466"/>
    </location>
</feature>
<feature type="transmembrane region" description="Helical" evidence="6">
    <location>
        <begin position="47"/>
        <end position="67"/>
    </location>
</feature>
<keyword evidence="8" id="KW-1185">Reference proteome</keyword>
<feature type="transmembrane region" description="Helical" evidence="6">
    <location>
        <begin position="238"/>
        <end position="256"/>
    </location>
</feature>
<feature type="transmembrane region" description="Helical" evidence="6">
    <location>
        <begin position="324"/>
        <end position="348"/>
    </location>
</feature>
<dbReference type="Pfam" id="PF02133">
    <property type="entry name" value="Transp_cyt_pur"/>
    <property type="match status" value="1"/>
</dbReference>
<feature type="transmembrane region" description="Helical" evidence="6">
    <location>
        <begin position="196"/>
        <end position="218"/>
    </location>
</feature>
<reference evidence="7 8" key="1">
    <citation type="journal article" date="2016" name="Genome Biol. Evol.">
        <title>Divergent and convergent evolution of fungal pathogenicity.</title>
        <authorList>
            <person name="Shang Y."/>
            <person name="Xiao G."/>
            <person name="Zheng P."/>
            <person name="Cen K."/>
            <person name="Zhan S."/>
            <person name="Wang C."/>
        </authorList>
    </citation>
    <scope>NUCLEOTIDE SEQUENCE [LARGE SCALE GENOMIC DNA]</scope>
    <source>
        <strain evidence="7 8">RCEF 264</strain>
    </source>
</reference>
<dbReference type="AlphaFoldDB" id="A0A162MGT3"/>
<proteinExistence type="inferred from homology"/>
<dbReference type="Gene3D" id="1.10.4160.10">
    <property type="entry name" value="Hydantoin permease"/>
    <property type="match status" value="1"/>
</dbReference>
<keyword evidence="4 6" id="KW-1133">Transmembrane helix</keyword>
<feature type="transmembrane region" description="Helical" evidence="6">
    <location>
        <begin position="369"/>
        <end position="387"/>
    </location>
</feature>
<feature type="transmembrane region" description="Helical" evidence="6">
    <location>
        <begin position="139"/>
        <end position="156"/>
    </location>
</feature>
<dbReference type="GO" id="GO:0015205">
    <property type="term" value="F:nucleobase transmembrane transporter activity"/>
    <property type="evidence" value="ECO:0007669"/>
    <property type="project" value="TreeGrafter"/>
</dbReference>